<dbReference type="KEGG" id="hap:HAPS_0962"/>
<evidence type="ECO:0000313" key="1">
    <source>
        <dbReference type="EMBL" id="ACL32588.1"/>
    </source>
</evidence>
<dbReference type="EMBL" id="CP001321">
    <property type="protein sequence ID" value="ACL32588.1"/>
    <property type="molecule type" value="Genomic_DNA"/>
</dbReference>
<name>B8F5I6_GLAP5</name>
<gene>
    <name evidence="1" type="ordered locus">HAPS_0962</name>
</gene>
<organism evidence="1 2">
    <name type="scientific">Glaesserella parasuis serovar 5 (strain SH0165)</name>
    <name type="common">Haemophilus parasuis</name>
    <dbReference type="NCBI Taxonomy" id="557723"/>
    <lineage>
        <taxon>Bacteria</taxon>
        <taxon>Pseudomonadati</taxon>
        <taxon>Pseudomonadota</taxon>
        <taxon>Gammaproteobacteria</taxon>
        <taxon>Pasteurellales</taxon>
        <taxon>Pasteurellaceae</taxon>
        <taxon>Glaesserella</taxon>
    </lineage>
</organism>
<protein>
    <submittedName>
        <fullName evidence="1">Uncharacterized protein</fullName>
    </submittedName>
</protein>
<dbReference type="HOGENOM" id="CLU_3184330_0_0_6"/>
<dbReference type="RefSeq" id="WP_015939544.1">
    <property type="nucleotide sequence ID" value="NC_011852.1"/>
</dbReference>
<reference evidence="1 2" key="1">
    <citation type="journal article" date="2009" name="J. Bacteriol.">
        <title>Complete genome sequence of Haemophilus parasuis SH0165.</title>
        <authorList>
            <person name="Yue M."/>
            <person name="Yang F."/>
            <person name="Yang J."/>
            <person name="Bei W."/>
            <person name="Cai X."/>
            <person name="Chen L."/>
            <person name="Dong J."/>
            <person name="Zhou R."/>
            <person name="Jin M."/>
            <person name="Jin Q."/>
            <person name="Chen H."/>
        </authorList>
    </citation>
    <scope>NUCLEOTIDE SEQUENCE [LARGE SCALE GENOMIC DNA]</scope>
    <source>
        <strain evidence="1 2">SH0165</strain>
    </source>
</reference>
<keyword evidence="2" id="KW-1185">Reference proteome</keyword>
<accession>B8F5I6</accession>
<sequence length="46" mass="5578">MKRLQHFSYRHYASTMPFHSIILYQKLIHQADEASVQLLHNIRILQ</sequence>
<dbReference type="Proteomes" id="UP000006743">
    <property type="component" value="Chromosome"/>
</dbReference>
<evidence type="ECO:0000313" key="2">
    <source>
        <dbReference type="Proteomes" id="UP000006743"/>
    </source>
</evidence>
<dbReference type="AlphaFoldDB" id="B8F5I6"/>
<proteinExistence type="predicted"/>